<dbReference type="EMBL" id="JAZAVK010000073">
    <property type="protein sequence ID" value="KAK7425943.1"/>
    <property type="molecule type" value="Genomic_DNA"/>
</dbReference>
<feature type="region of interest" description="Disordered" evidence="1">
    <location>
        <begin position="175"/>
        <end position="210"/>
    </location>
</feature>
<comment type="caution">
    <text evidence="3">The sequence shown here is derived from an EMBL/GenBank/DDBJ whole genome shotgun (WGS) entry which is preliminary data.</text>
</comment>
<name>A0ABR1HZ85_9HYPO</name>
<feature type="region of interest" description="Disordered" evidence="1">
    <location>
        <begin position="108"/>
        <end position="127"/>
    </location>
</feature>
<evidence type="ECO:0000259" key="2">
    <source>
        <dbReference type="Pfam" id="PF14420"/>
    </source>
</evidence>
<gene>
    <name evidence="3" type="ORF">QQZ08_007525</name>
</gene>
<evidence type="ECO:0000313" key="4">
    <source>
        <dbReference type="Proteomes" id="UP001498421"/>
    </source>
</evidence>
<dbReference type="Pfam" id="PF14420">
    <property type="entry name" value="Clr5"/>
    <property type="match status" value="1"/>
</dbReference>
<keyword evidence="4" id="KW-1185">Reference proteome</keyword>
<reference evidence="3 4" key="1">
    <citation type="journal article" date="2025" name="Microbiol. Resour. Announc.">
        <title>Draft genome sequences for Neonectria magnoliae and Neonectria punicea, canker pathogens of Liriodendron tulipifera and Acer saccharum in West Virginia.</title>
        <authorList>
            <person name="Petronek H.M."/>
            <person name="Kasson M.T."/>
            <person name="Metheny A.M."/>
            <person name="Stauder C.M."/>
            <person name="Lovett B."/>
            <person name="Lynch S.C."/>
            <person name="Garnas J.R."/>
            <person name="Kasson L.R."/>
            <person name="Stajich J.E."/>
        </authorList>
    </citation>
    <scope>NUCLEOTIDE SEQUENCE [LARGE SCALE GENOMIC DNA]</scope>
    <source>
        <strain evidence="3 4">NRRL 64651</strain>
    </source>
</reference>
<protein>
    <recommendedName>
        <fullName evidence="2">Clr5 domain-containing protein</fullName>
    </recommendedName>
</protein>
<feature type="domain" description="Clr5" evidence="2">
    <location>
        <begin position="23"/>
        <end position="93"/>
    </location>
</feature>
<dbReference type="InterPro" id="IPR025676">
    <property type="entry name" value="Clr5_dom"/>
</dbReference>
<sequence length="245" mass="27936">MDHDPVELLPQSDQDKYLHISHEERWSYLKPVIVQLYTGNYGRGGKSATLDQVVQFMKTHYSFHAAPTDILIYCFVPGLQSIQKRFRDWNVSKRTDKQVKNEITSALGRRKRPGTSTSQVVIQQGGRAKPLDTKKLKRYLKDKKLPYPVEAITPGLLSSWNLPYKAFLSSLPKNPDEPSPFGHQDATPGYLNIHSPEALTPGREAAGPSPNMELLYEKNKEHHASLFLQGRIKDLLVRMCSEQRR</sequence>
<dbReference type="Proteomes" id="UP001498421">
    <property type="component" value="Unassembled WGS sequence"/>
</dbReference>
<organism evidence="3 4">
    <name type="scientific">Neonectria magnoliae</name>
    <dbReference type="NCBI Taxonomy" id="2732573"/>
    <lineage>
        <taxon>Eukaryota</taxon>
        <taxon>Fungi</taxon>
        <taxon>Dikarya</taxon>
        <taxon>Ascomycota</taxon>
        <taxon>Pezizomycotina</taxon>
        <taxon>Sordariomycetes</taxon>
        <taxon>Hypocreomycetidae</taxon>
        <taxon>Hypocreales</taxon>
        <taxon>Nectriaceae</taxon>
        <taxon>Neonectria</taxon>
    </lineage>
</organism>
<evidence type="ECO:0000313" key="3">
    <source>
        <dbReference type="EMBL" id="KAK7425943.1"/>
    </source>
</evidence>
<evidence type="ECO:0000256" key="1">
    <source>
        <dbReference type="SAM" id="MobiDB-lite"/>
    </source>
</evidence>
<accession>A0ABR1HZ85</accession>
<proteinExistence type="predicted"/>